<comment type="caution">
    <text evidence="3">The sequence shown here is derived from an EMBL/GenBank/DDBJ whole genome shotgun (WGS) entry which is preliminary data.</text>
</comment>
<accession>A0A3M8SK02</accession>
<sequence length="301" mass="31615">MRTVATKKDPGGYGPEELASAAAGLRRLANADTPPLTAPEDRMERVRHRVVRARRRRTAVVAAPMVVALIAGAVSLATGLRDGRSADPGTTPATTPTPDRTAPPRKVLKLPDVAGGMDLRVSVPDGWRVQKPHRVDDADGADRADGTDGPASETYVLAGPAAHEASSTAATGTPESTPPATPESTASATVPPSTGDRACGDALKEARYGPELCLPVTRLAKNSALVLWRRESYDRPERKLPVQRSLPTPVCRELGGTAFLSLRQPLPDRPDSTVAAYACLASADSTLIEHVKGALSSARFS</sequence>
<evidence type="ECO:0000256" key="1">
    <source>
        <dbReference type="SAM" id="MobiDB-lite"/>
    </source>
</evidence>
<feature type="transmembrane region" description="Helical" evidence="2">
    <location>
        <begin position="59"/>
        <end position="80"/>
    </location>
</feature>
<feature type="compositionally biased region" description="Basic and acidic residues" evidence="1">
    <location>
        <begin position="133"/>
        <end position="146"/>
    </location>
</feature>
<dbReference type="EMBL" id="RIBZ01000877">
    <property type="protein sequence ID" value="RNF79212.1"/>
    <property type="molecule type" value="Genomic_DNA"/>
</dbReference>
<organism evidence="3 4">
    <name type="scientific">Streptomyces botrytidirepellens</name>
    <dbReference type="NCBI Taxonomy" id="2486417"/>
    <lineage>
        <taxon>Bacteria</taxon>
        <taxon>Bacillati</taxon>
        <taxon>Actinomycetota</taxon>
        <taxon>Actinomycetes</taxon>
        <taxon>Kitasatosporales</taxon>
        <taxon>Streptomycetaceae</taxon>
        <taxon>Streptomyces</taxon>
    </lineage>
</organism>
<keyword evidence="2" id="KW-0472">Membrane</keyword>
<gene>
    <name evidence="3" type="ORF">EEJ42_48345</name>
</gene>
<evidence type="ECO:0000313" key="4">
    <source>
        <dbReference type="Proteomes" id="UP000275401"/>
    </source>
</evidence>
<proteinExistence type="predicted"/>
<protein>
    <submittedName>
        <fullName evidence="3">Uncharacterized protein</fullName>
    </submittedName>
</protein>
<feature type="region of interest" description="Disordered" evidence="1">
    <location>
        <begin position="121"/>
        <end position="198"/>
    </location>
</feature>
<keyword evidence="2" id="KW-0812">Transmembrane</keyword>
<keyword evidence="4" id="KW-1185">Reference proteome</keyword>
<feature type="compositionally biased region" description="Low complexity" evidence="1">
    <location>
        <begin position="164"/>
        <end position="175"/>
    </location>
</feature>
<reference evidence="3 4" key="1">
    <citation type="submission" date="2018-11" db="EMBL/GenBank/DDBJ databases">
        <title>The Potential of Streptomyces as Biocontrol Agents against the Tomato grey mould, Botrytis cinerea (Gray mold) Frontiers in Microbiology.</title>
        <authorList>
            <person name="Li D."/>
        </authorList>
    </citation>
    <scope>NUCLEOTIDE SEQUENCE [LARGE SCALE GENOMIC DNA]</scope>
    <source>
        <strain evidence="3 4">NEAU-LD23</strain>
    </source>
</reference>
<feature type="compositionally biased region" description="Low complexity" evidence="1">
    <location>
        <begin position="182"/>
        <end position="194"/>
    </location>
</feature>
<dbReference type="Proteomes" id="UP000275401">
    <property type="component" value="Unassembled WGS sequence"/>
</dbReference>
<keyword evidence="2" id="KW-1133">Transmembrane helix</keyword>
<feature type="region of interest" description="Disordered" evidence="1">
    <location>
        <begin position="80"/>
        <end position="107"/>
    </location>
</feature>
<evidence type="ECO:0000313" key="3">
    <source>
        <dbReference type="EMBL" id="RNF79212.1"/>
    </source>
</evidence>
<feature type="compositionally biased region" description="Low complexity" evidence="1">
    <location>
        <begin position="86"/>
        <end position="100"/>
    </location>
</feature>
<dbReference type="AlphaFoldDB" id="A0A3M8SK02"/>
<evidence type="ECO:0000256" key="2">
    <source>
        <dbReference type="SAM" id="Phobius"/>
    </source>
</evidence>
<name>A0A3M8SK02_9ACTN</name>